<comment type="caution">
    <text evidence="1">The sequence shown here is derived from an EMBL/GenBank/DDBJ whole genome shotgun (WGS) entry which is preliminary data.</text>
</comment>
<proteinExistence type="predicted"/>
<dbReference type="AlphaFoldDB" id="A0A0J6S1Z7"/>
<dbReference type="Proteomes" id="UP000035929">
    <property type="component" value="Unassembled WGS sequence"/>
</dbReference>
<evidence type="ECO:0000313" key="2">
    <source>
        <dbReference type="Proteomes" id="UP000035929"/>
    </source>
</evidence>
<protein>
    <submittedName>
        <fullName evidence="1">Uncharacterized protein</fullName>
    </submittedName>
</protein>
<name>A0A0J6S1Z7_9HYPH</name>
<organism evidence="1 2">
    <name type="scientific">Methylobacterium aquaticum</name>
    <dbReference type="NCBI Taxonomy" id="270351"/>
    <lineage>
        <taxon>Bacteria</taxon>
        <taxon>Pseudomonadati</taxon>
        <taxon>Pseudomonadota</taxon>
        <taxon>Alphaproteobacteria</taxon>
        <taxon>Hyphomicrobiales</taxon>
        <taxon>Methylobacteriaceae</taxon>
        <taxon>Methylobacterium</taxon>
    </lineage>
</organism>
<accession>A0A0J6S1Z7</accession>
<dbReference type="RefSeq" id="WP_048467515.1">
    <property type="nucleotide sequence ID" value="NZ_LABX01000295.1"/>
</dbReference>
<dbReference type="EMBL" id="LABX01000295">
    <property type="protein sequence ID" value="KMO27528.1"/>
    <property type="molecule type" value="Genomic_DNA"/>
</dbReference>
<reference evidence="1 2" key="1">
    <citation type="submission" date="2015-03" db="EMBL/GenBank/DDBJ databases">
        <title>Genome sequencing of Methylobacterium aquaticum DSM16371 type strain.</title>
        <authorList>
            <person name="Chaudhry V."/>
            <person name="Patil P.B."/>
        </authorList>
    </citation>
    <scope>NUCLEOTIDE SEQUENCE [LARGE SCALE GENOMIC DNA]</scope>
    <source>
        <strain evidence="1 2">DSM 16371</strain>
    </source>
</reference>
<gene>
    <name evidence="1" type="ORF">VP06_30315</name>
</gene>
<dbReference type="PATRIC" id="fig|270351.6.peg.4490"/>
<sequence length="119" mass="13027">MRGNYRGGGIERLDGAVSRAEGGGDIRIIVSAPPVDDTRERALSYVPWPIKLVMKLVLPVGVLLGIVVLPNYLDCRHQHDVGMFFHGMTVAACTRQSVYGQIGATQKRFEEIARAIAVH</sequence>
<dbReference type="OrthoDB" id="7995612at2"/>
<evidence type="ECO:0000313" key="1">
    <source>
        <dbReference type="EMBL" id="KMO27528.1"/>
    </source>
</evidence>